<dbReference type="InterPro" id="IPR052193">
    <property type="entry name" value="Peptidase_C59"/>
</dbReference>
<keyword evidence="2 4" id="KW-0378">Hydrolase</keyword>
<dbReference type="STRING" id="1542390.KX01_1569"/>
<feature type="domain" description="Choloylglycine hydrolase/NAAA C-terminal" evidence="3">
    <location>
        <begin position="2"/>
        <end position="298"/>
    </location>
</feature>
<dbReference type="OrthoDB" id="1265391at2"/>
<proteinExistence type="inferred from homology"/>
<reference evidence="5" key="1">
    <citation type="submission" date="2014-10" db="EMBL/GenBank/DDBJ databases">
        <authorList>
            <person name="Kuske C.R."/>
            <person name="Challacombe J.F."/>
            <person name="Daligault H.E."/>
            <person name="Davenport K.W."/>
            <person name="Johnson S.L."/>
            <person name="Siddaramappa S."/>
            <person name="Petersen J.M."/>
        </authorList>
    </citation>
    <scope>NUCLEOTIDE SEQUENCE [LARGE SCALE GENOMIC DNA]</scope>
    <source>
        <strain evidence="5">CA97-1460</strain>
    </source>
</reference>
<protein>
    <submittedName>
        <fullName evidence="4">Linear amide C-N hydrolase, choloylglycine hydrolase family protein</fullName>
    </submittedName>
</protein>
<name>A0A1J0KSG9_9GAMM</name>
<dbReference type="GO" id="GO:0016787">
    <property type="term" value="F:hydrolase activity"/>
    <property type="evidence" value="ECO:0007669"/>
    <property type="project" value="UniProtKB-KW"/>
</dbReference>
<dbReference type="PANTHER" id="PTHR35527">
    <property type="entry name" value="CHOLOYLGLYCINE HYDROLASE"/>
    <property type="match status" value="1"/>
</dbReference>
<evidence type="ECO:0000313" key="5">
    <source>
        <dbReference type="Proteomes" id="UP000182521"/>
    </source>
</evidence>
<dbReference type="InterPro" id="IPR029132">
    <property type="entry name" value="CBAH/NAAA_C"/>
</dbReference>
<dbReference type="CDD" id="cd01902">
    <property type="entry name" value="Ntn_CGH"/>
    <property type="match status" value="1"/>
</dbReference>
<keyword evidence="5" id="KW-1185">Reference proteome</keyword>
<dbReference type="Proteomes" id="UP000182521">
    <property type="component" value="Chromosome"/>
</dbReference>
<evidence type="ECO:0000256" key="1">
    <source>
        <dbReference type="ARBA" id="ARBA00006625"/>
    </source>
</evidence>
<dbReference type="EMBL" id="CP009654">
    <property type="protein sequence ID" value="APC96663.1"/>
    <property type="molecule type" value="Genomic_DNA"/>
</dbReference>
<dbReference type="KEGG" id="frc:KX01_1569"/>
<evidence type="ECO:0000256" key="2">
    <source>
        <dbReference type="ARBA" id="ARBA00022801"/>
    </source>
</evidence>
<dbReference type="AlphaFoldDB" id="A0A1J0KSG9"/>
<sequence length="341" mass="38035">MCTRVLYQGSEDLVITARSMDWIDDMNTSLVILPPNTKYTSSLGENPISWTSKYGSVSTFIYNIGSADGMNEKGLVANLLYLVESEYGYDSKAKDLNIIQWLQLSLDLFATVAEAVNFFQSNKINIITGSLPNGKVGNGHLSLSDTSGDSAIFEYINGKLCIHHSREYTVMTNSPKYDEQLALCRYWKNISGTTFLPGSISAADRFVRASFFLNAIPKTIAPNYITLVPGQLYHRQALASMFGVIRAVGVPLGIYDPDKPNLSSTIYRTVSDHKNLVYYFESATVPSAFWVKLNDINFEKINSPLVLQNAQNLIHSGEVPLEQFINYKYPTAEEVRKVISL</sequence>
<dbReference type="Pfam" id="PF02275">
    <property type="entry name" value="CBAH"/>
    <property type="match status" value="1"/>
</dbReference>
<organism evidence="4 5">
    <name type="scientific">Francisella frigiditurris</name>
    <dbReference type="NCBI Taxonomy" id="1542390"/>
    <lineage>
        <taxon>Bacteria</taxon>
        <taxon>Pseudomonadati</taxon>
        <taxon>Pseudomonadota</taxon>
        <taxon>Gammaproteobacteria</taxon>
        <taxon>Thiotrichales</taxon>
        <taxon>Francisellaceae</taxon>
        <taxon>Francisella</taxon>
    </lineage>
</organism>
<evidence type="ECO:0000313" key="4">
    <source>
        <dbReference type="EMBL" id="APC96663.1"/>
    </source>
</evidence>
<dbReference type="Gene3D" id="3.60.60.10">
    <property type="entry name" value="Penicillin V Acylase, Chain A"/>
    <property type="match status" value="1"/>
</dbReference>
<comment type="similarity">
    <text evidence="1">Belongs to the peptidase C59 family.</text>
</comment>
<dbReference type="PANTHER" id="PTHR35527:SF2">
    <property type="entry name" value="HYDROLASE"/>
    <property type="match status" value="1"/>
</dbReference>
<dbReference type="RefSeq" id="WP_071664449.1">
    <property type="nucleotide sequence ID" value="NZ_CP009654.1"/>
</dbReference>
<dbReference type="InterPro" id="IPR029055">
    <property type="entry name" value="Ntn_hydrolases_N"/>
</dbReference>
<evidence type="ECO:0000259" key="3">
    <source>
        <dbReference type="Pfam" id="PF02275"/>
    </source>
</evidence>
<gene>
    <name evidence="4" type="ORF">KX01_1569</name>
</gene>
<accession>A0A1J0KSG9</accession>
<dbReference type="SUPFAM" id="SSF56235">
    <property type="entry name" value="N-terminal nucleophile aminohydrolases (Ntn hydrolases)"/>
    <property type="match status" value="1"/>
</dbReference>